<dbReference type="InterPro" id="IPR032698">
    <property type="entry name" value="SirB1_N"/>
</dbReference>
<comment type="caution">
    <text evidence="3">The sequence shown here is derived from an EMBL/GenBank/DDBJ whole genome shotgun (WGS) entry which is preliminary data.</text>
</comment>
<dbReference type="EMBL" id="JXSL01000030">
    <property type="protein sequence ID" value="KIL97909.1"/>
    <property type="molecule type" value="Genomic_DNA"/>
</dbReference>
<accession>A0A0C2YDX6</accession>
<dbReference type="OrthoDB" id="232498at2"/>
<reference evidence="3 4" key="1">
    <citation type="submission" date="2015-01" db="EMBL/GenBank/DDBJ databases">
        <title>Genome Sequence of Magnetospirillum magnetotacticum Strain MS-1.</title>
        <authorList>
            <person name="Marinov G.K."/>
            <person name="Smalley M.D."/>
            <person name="DeSalvo G."/>
        </authorList>
    </citation>
    <scope>NUCLEOTIDE SEQUENCE [LARGE SCALE GENOMIC DNA]</scope>
    <source>
        <strain evidence="3 4">MS-1</strain>
    </source>
</reference>
<protein>
    <submittedName>
        <fullName evidence="3">Protein sirB1</fullName>
    </submittedName>
</protein>
<evidence type="ECO:0000313" key="3">
    <source>
        <dbReference type="EMBL" id="KIL97909.1"/>
    </source>
</evidence>
<keyword evidence="4" id="KW-1185">Reference proteome</keyword>
<comment type="similarity">
    <text evidence="1">Belongs to the UPF0162 family.</text>
</comment>
<dbReference type="SUPFAM" id="SSF48452">
    <property type="entry name" value="TPR-like"/>
    <property type="match status" value="1"/>
</dbReference>
<dbReference type="AlphaFoldDB" id="A0A0C2YDX6"/>
<dbReference type="Pfam" id="PF13369">
    <property type="entry name" value="Transglut_core2"/>
    <property type="match status" value="1"/>
</dbReference>
<dbReference type="Pfam" id="PF13371">
    <property type="entry name" value="TPR_9"/>
    <property type="match status" value="1"/>
</dbReference>
<dbReference type="Gene3D" id="1.25.40.10">
    <property type="entry name" value="Tetratricopeptide repeat domain"/>
    <property type="match status" value="1"/>
</dbReference>
<evidence type="ECO:0000256" key="1">
    <source>
        <dbReference type="ARBA" id="ARBA00007100"/>
    </source>
</evidence>
<gene>
    <name evidence="3" type="ORF">CCC_00970</name>
</gene>
<evidence type="ECO:0000313" key="4">
    <source>
        <dbReference type="Proteomes" id="UP000031971"/>
    </source>
</evidence>
<evidence type="ECO:0000259" key="2">
    <source>
        <dbReference type="Pfam" id="PF13369"/>
    </source>
</evidence>
<name>A0A0C2YDX6_PARME</name>
<dbReference type="STRING" id="272627.CCC_00970"/>
<sequence length="282" mass="30448">MSEAAILVRDRLTALGRMEDCDLDPAESLLLLAALGRAGSSSLLDVTPYLARLDGMAAELRAEAMDCPDAASLAARLFHLLGRRHRFQGDERDDDDLGDLDLLTVMDQRRGGNDALGLLALTIARRAGMVAEGLAFPAHFLLRLGLPSGSRAIVDPLGGGLVLTPPDLRAMLKAAAGLEAELEPAHYTAMSNRDLLLRLGNAAKLRLLRLGHVERALSMVESLLLVAPDTCLLWREAGLMHMRLDHTAQAVAALEQFLGRTPNAQAKARTLALLAELKRRIH</sequence>
<proteinExistence type="inferred from homology"/>
<feature type="domain" description="Protein SirB1 N-terminal" evidence="2">
    <location>
        <begin position="49"/>
        <end position="199"/>
    </location>
</feature>
<dbReference type="Proteomes" id="UP000031971">
    <property type="component" value="Unassembled WGS sequence"/>
</dbReference>
<dbReference type="InterPro" id="IPR011990">
    <property type="entry name" value="TPR-like_helical_dom_sf"/>
</dbReference>
<organism evidence="3 4">
    <name type="scientific">Paramagnetospirillum magnetotacticum MS-1</name>
    <dbReference type="NCBI Taxonomy" id="272627"/>
    <lineage>
        <taxon>Bacteria</taxon>
        <taxon>Pseudomonadati</taxon>
        <taxon>Pseudomonadota</taxon>
        <taxon>Alphaproteobacteria</taxon>
        <taxon>Rhodospirillales</taxon>
        <taxon>Magnetospirillaceae</taxon>
        <taxon>Paramagnetospirillum</taxon>
    </lineage>
</organism>
<dbReference type="RefSeq" id="WP_009870236.1">
    <property type="nucleotide sequence ID" value="NZ_JXSL01000030.1"/>
</dbReference>